<dbReference type="InterPro" id="IPR033134">
    <property type="entry name" value="Asp/Glu_racemase_AS_2"/>
</dbReference>
<dbReference type="HAMAP" id="MF_00258">
    <property type="entry name" value="Glu_racemase"/>
    <property type="match status" value="1"/>
</dbReference>
<sequence length="280" mass="31088">MSHKRFAKILVFDSGVGGLSILQSVRQQFPDCTLFYGSDNAAFPYGTKAEAELIERVDDVLHQLQKTTQADIIIIACNTASTVALPRIRGRFSQPVIGVVPAIKPAAKISQTKTIGLLATPGTVKRDYTEKLIKEFATHCHIIRVGSNELVHLVEKKLRGETIDPSQLKPIVYPFTECLDIDTIVLACTHFPLLKQELQQTLPAITYWVDSGEAIARRTGYWLDQLKLRPLDMTEQSCDLMKNSGPVSSVAFFTRQDKNLAALKTTLQQLSIPNIAILNK</sequence>
<name>A0A1D2QRL6_9GAMM</name>
<dbReference type="GO" id="GO:0009252">
    <property type="term" value="P:peptidoglycan biosynthetic process"/>
    <property type="evidence" value="ECO:0007669"/>
    <property type="project" value="UniProtKB-UniRule"/>
</dbReference>
<dbReference type="InterPro" id="IPR001920">
    <property type="entry name" value="Asp/Glu_race"/>
</dbReference>
<feature type="active site" description="Proton donor/acceptor" evidence="7">
    <location>
        <position position="188"/>
    </location>
</feature>
<gene>
    <name evidence="7" type="primary">murI</name>
    <name evidence="8" type="ORF">AB835_04895</name>
</gene>
<dbReference type="PANTHER" id="PTHR21198:SF2">
    <property type="entry name" value="GLUTAMATE RACEMASE"/>
    <property type="match status" value="1"/>
</dbReference>
<keyword evidence="3 7" id="KW-0133">Cell shape</keyword>
<evidence type="ECO:0000256" key="5">
    <source>
        <dbReference type="ARBA" id="ARBA00023235"/>
    </source>
</evidence>
<dbReference type="EMBL" id="MDLC01000012">
    <property type="protein sequence ID" value="ODS24217.1"/>
    <property type="molecule type" value="Genomic_DNA"/>
</dbReference>
<dbReference type="InterPro" id="IPR015942">
    <property type="entry name" value="Asp/Glu/hydantoin_racemase"/>
</dbReference>
<feature type="binding site" evidence="7">
    <location>
        <begin position="45"/>
        <end position="46"/>
    </location>
    <ligand>
        <name>substrate</name>
    </ligand>
</feature>
<comment type="pathway">
    <text evidence="7">Cell wall biogenesis; peptidoglycan biosynthesis.</text>
</comment>
<keyword evidence="4 7" id="KW-0573">Peptidoglycan synthesis</keyword>
<evidence type="ECO:0000256" key="3">
    <source>
        <dbReference type="ARBA" id="ARBA00022960"/>
    </source>
</evidence>
<proteinExistence type="inferred from homology"/>
<evidence type="ECO:0000256" key="1">
    <source>
        <dbReference type="ARBA" id="ARBA00001602"/>
    </source>
</evidence>
<comment type="function">
    <text evidence="7">Provides the (R)-glutamate required for cell wall biosynthesis.</text>
</comment>
<protein>
    <recommendedName>
        <fullName evidence="2 7">Glutamate racemase</fullName>
        <ecNumber evidence="2 7">5.1.1.3</ecNumber>
    </recommendedName>
</protein>
<dbReference type="GO" id="GO:0071555">
    <property type="term" value="P:cell wall organization"/>
    <property type="evidence" value="ECO:0007669"/>
    <property type="project" value="UniProtKB-KW"/>
</dbReference>
<evidence type="ECO:0000256" key="6">
    <source>
        <dbReference type="ARBA" id="ARBA00023316"/>
    </source>
</evidence>
<dbReference type="PANTHER" id="PTHR21198">
    <property type="entry name" value="GLUTAMATE RACEMASE"/>
    <property type="match status" value="1"/>
</dbReference>
<accession>A0A1D2QRL6</accession>
<evidence type="ECO:0000313" key="8">
    <source>
        <dbReference type="EMBL" id="ODS24217.1"/>
    </source>
</evidence>
<keyword evidence="6 7" id="KW-0961">Cell wall biogenesis/degradation</keyword>
<feature type="binding site" evidence="7">
    <location>
        <begin position="189"/>
        <end position="190"/>
    </location>
    <ligand>
        <name>substrate</name>
    </ligand>
</feature>
<reference evidence="8 9" key="1">
    <citation type="journal article" date="2016" name="Appl. Environ. Microbiol.">
        <title>Lack of Overt Genome Reduction in the Bryostatin-Producing Bryozoan Symbiont "Candidatus Endobugula sertula".</title>
        <authorList>
            <person name="Miller I.J."/>
            <person name="Vanee N."/>
            <person name="Fong S.S."/>
            <person name="Lim-Fong G.E."/>
            <person name="Kwan J.C."/>
        </authorList>
    </citation>
    <scope>NUCLEOTIDE SEQUENCE [LARGE SCALE GENOMIC DNA]</scope>
    <source>
        <strain evidence="8">AB1-4</strain>
    </source>
</reference>
<organism evidence="8 9">
    <name type="scientific">Candidatus Endobugula sertula</name>
    <name type="common">Bugula neritina bacterial symbiont</name>
    <dbReference type="NCBI Taxonomy" id="62101"/>
    <lineage>
        <taxon>Bacteria</taxon>
        <taxon>Pseudomonadati</taxon>
        <taxon>Pseudomonadota</taxon>
        <taxon>Gammaproteobacteria</taxon>
        <taxon>Cellvibrionales</taxon>
        <taxon>Cellvibrionaceae</taxon>
        <taxon>Candidatus Endobugula</taxon>
    </lineage>
</organism>
<dbReference type="AlphaFoldDB" id="A0A1D2QRL6"/>
<dbReference type="GO" id="GO:0008881">
    <property type="term" value="F:glutamate racemase activity"/>
    <property type="evidence" value="ECO:0007669"/>
    <property type="project" value="UniProtKB-UniRule"/>
</dbReference>
<evidence type="ECO:0000256" key="7">
    <source>
        <dbReference type="HAMAP-Rule" id="MF_00258"/>
    </source>
</evidence>
<dbReference type="Gene3D" id="3.40.50.1860">
    <property type="match status" value="2"/>
</dbReference>
<dbReference type="NCBIfam" id="TIGR00067">
    <property type="entry name" value="glut_race"/>
    <property type="match status" value="1"/>
</dbReference>
<keyword evidence="5 7" id="KW-0413">Isomerase</keyword>
<feature type="binding site" evidence="7">
    <location>
        <begin position="78"/>
        <end position="79"/>
    </location>
    <ligand>
        <name>substrate</name>
    </ligand>
</feature>
<evidence type="ECO:0000256" key="2">
    <source>
        <dbReference type="ARBA" id="ARBA00013090"/>
    </source>
</evidence>
<dbReference type="GO" id="GO:0008360">
    <property type="term" value="P:regulation of cell shape"/>
    <property type="evidence" value="ECO:0007669"/>
    <property type="project" value="UniProtKB-KW"/>
</dbReference>
<comment type="catalytic activity">
    <reaction evidence="1 7">
        <text>L-glutamate = D-glutamate</text>
        <dbReference type="Rhea" id="RHEA:12813"/>
        <dbReference type="ChEBI" id="CHEBI:29985"/>
        <dbReference type="ChEBI" id="CHEBI:29986"/>
        <dbReference type="EC" id="5.1.1.3"/>
    </reaction>
</comment>
<dbReference type="Pfam" id="PF01177">
    <property type="entry name" value="Asp_Glu_race"/>
    <property type="match status" value="1"/>
</dbReference>
<dbReference type="InterPro" id="IPR018187">
    <property type="entry name" value="Asp/Glu_racemase_AS_1"/>
</dbReference>
<dbReference type="InterPro" id="IPR004391">
    <property type="entry name" value="Glu_race"/>
</dbReference>
<dbReference type="Proteomes" id="UP000242502">
    <property type="component" value="Unassembled WGS sequence"/>
</dbReference>
<comment type="similarity">
    <text evidence="7">Belongs to the aspartate/glutamate racemases family.</text>
</comment>
<comment type="caution">
    <text evidence="8">The sequence shown here is derived from an EMBL/GenBank/DDBJ whole genome shotgun (WGS) entry which is preliminary data.</text>
</comment>
<evidence type="ECO:0000313" key="9">
    <source>
        <dbReference type="Proteomes" id="UP000242502"/>
    </source>
</evidence>
<dbReference type="EC" id="5.1.1.3" evidence="2 7"/>
<dbReference type="UniPathway" id="UPA00219"/>
<dbReference type="PROSITE" id="PS00924">
    <property type="entry name" value="ASP_GLU_RACEMASE_2"/>
    <property type="match status" value="1"/>
</dbReference>
<dbReference type="SUPFAM" id="SSF53681">
    <property type="entry name" value="Aspartate/glutamate racemase"/>
    <property type="match status" value="2"/>
</dbReference>
<dbReference type="STRING" id="62101.AB835_04895"/>
<feature type="binding site" evidence="7">
    <location>
        <begin position="13"/>
        <end position="14"/>
    </location>
    <ligand>
        <name>substrate</name>
    </ligand>
</feature>
<dbReference type="PROSITE" id="PS00923">
    <property type="entry name" value="ASP_GLU_RACEMASE_1"/>
    <property type="match status" value="1"/>
</dbReference>
<dbReference type="FunFam" id="3.40.50.1860:FF:000001">
    <property type="entry name" value="Glutamate racemase"/>
    <property type="match status" value="1"/>
</dbReference>
<evidence type="ECO:0000256" key="4">
    <source>
        <dbReference type="ARBA" id="ARBA00022984"/>
    </source>
</evidence>
<feature type="active site" description="Proton donor/acceptor" evidence="7">
    <location>
        <position position="77"/>
    </location>
</feature>